<proteinExistence type="predicted"/>
<dbReference type="Gene3D" id="3.40.640.10">
    <property type="entry name" value="Type I PLP-dependent aspartate aminotransferase-like (Major domain)"/>
    <property type="match status" value="1"/>
</dbReference>
<evidence type="ECO:0008006" key="3">
    <source>
        <dbReference type="Google" id="ProtNLM"/>
    </source>
</evidence>
<dbReference type="AlphaFoldDB" id="A0A540X7T1"/>
<dbReference type="EMBL" id="VIFM01000008">
    <property type="protein sequence ID" value="TQF17361.1"/>
    <property type="molecule type" value="Genomic_DNA"/>
</dbReference>
<dbReference type="PANTHER" id="PTHR46577:SF1">
    <property type="entry name" value="HTH-TYPE TRANSCRIPTIONAL REGULATORY PROTEIN GABR"/>
    <property type="match status" value="1"/>
</dbReference>
<dbReference type="InterPro" id="IPR051446">
    <property type="entry name" value="HTH_trans_reg/aminotransferase"/>
</dbReference>
<organism evidence="1 2">
    <name type="scientific">Myxococcus llanfairpwllgwyngyllgogerychwyrndrobwllllantysiliogogogochensis</name>
    <dbReference type="NCBI Taxonomy" id="2590453"/>
    <lineage>
        <taxon>Bacteria</taxon>
        <taxon>Pseudomonadati</taxon>
        <taxon>Myxococcota</taxon>
        <taxon>Myxococcia</taxon>
        <taxon>Myxococcales</taxon>
        <taxon>Cystobacterineae</taxon>
        <taxon>Myxococcaceae</taxon>
        <taxon>Myxococcus</taxon>
    </lineage>
</organism>
<reference evidence="1 2" key="1">
    <citation type="submission" date="2019-06" db="EMBL/GenBank/DDBJ databases">
        <authorList>
            <person name="Livingstone P."/>
            <person name="Whitworth D."/>
        </authorList>
    </citation>
    <scope>NUCLEOTIDE SEQUENCE [LARGE SCALE GENOMIC DNA]</scope>
    <source>
        <strain evidence="1 2">AM401</strain>
    </source>
</reference>
<keyword evidence="2" id="KW-1185">Reference proteome</keyword>
<gene>
    <name evidence="1" type="ORF">FJV41_03495</name>
</gene>
<dbReference type="Proteomes" id="UP000315369">
    <property type="component" value="Unassembled WGS sequence"/>
</dbReference>
<protein>
    <recommendedName>
        <fullName evidence="3">GntR family transcriptional regulator</fullName>
    </recommendedName>
</protein>
<dbReference type="InterPro" id="IPR015424">
    <property type="entry name" value="PyrdxlP-dep_Trfase"/>
</dbReference>
<dbReference type="SUPFAM" id="SSF53383">
    <property type="entry name" value="PLP-dependent transferases"/>
    <property type="match status" value="1"/>
</dbReference>
<accession>A0A540X7T1</accession>
<evidence type="ECO:0000313" key="2">
    <source>
        <dbReference type="Proteomes" id="UP000315369"/>
    </source>
</evidence>
<dbReference type="PANTHER" id="PTHR46577">
    <property type="entry name" value="HTH-TYPE TRANSCRIPTIONAL REGULATORY PROTEIN GABR"/>
    <property type="match status" value="1"/>
</dbReference>
<sequence>MARFMESGHYAAHLRQMRLVYAERRDALLDSLKREAPGVLRIGTAEAGMHVTAFLAEGLQDEAVIARTDARRLGARRLSPLYLGRKREQGLVLGFSGASPAGLRAAVRTLCGVLDGPNR</sequence>
<dbReference type="InterPro" id="IPR015421">
    <property type="entry name" value="PyrdxlP-dep_Trfase_major"/>
</dbReference>
<evidence type="ECO:0000313" key="1">
    <source>
        <dbReference type="EMBL" id="TQF17361.1"/>
    </source>
</evidence>
<dbReference type="OrthoDB" id="9808770at2"/>
<comment type="caution">
    <text evidence="1">The sequence shown here is derived from an EMBL/GenBank/DDBJ whole genome shotgun (WGS) entry which is preliminary data.</text>
</comment>
<name>A0A540X7T1_9BACT</name>